<dbReference type="EMBL" id="JAVRRJ010000005">
    <property type="protein sequence ID" value="KAK5084681.1"/>
    <property type="molecule type" value="Genomic_DNA"/>
</dbReference>
<dbReference type="SMART" id="SM00256">
    <property type="entry name" value="FBOX"/>
    <property type="match status" value="1"/>
</dbReference>
<dbReference type="PROSITE" id="PS50181">
    <property type="entry name" value="FBOX"/>
    <property type="match status" value="1"/>
</dbReference>
<evidence type="ECO:0000256" key="6">
    <source>
        <dbReference type="ARBA" id="ARBA00022737"/>
    </source>
</evidence>
<feature type="repeat" description="WD" evidence="9">
    <location>
        <begin position="543"/>
        <end position="582"/>
    </location>
</feature>
<dbReference type="Proteomes" id="UP001309876">
    <property type="component" value="Unassembled WGS sequence"/>
</dbReference>
<feature type="region of interest" description="Disordered" evidence="10">
    <location>
        <begin position="83"/>
        <end position="178"/>
    </location>
</feature>
<dbReference type="InterPro" id="IPR019775">
    <property type="entry name" value="WD40_repeat_CS"/>
</dbReference>
<dbReference type="InterPro" id="IPR001810">
    <property type="entry name" value="F-box_dom"/>
</dbReference>
<dbReference type="PROSITE" id="PS50294">
    <property type="entry name" value="WD_REPEATS_REGION"/>
    <property type="match status" value="4"/>
</dbReference>
<dbReference type="InterPro" id="IPR020472">
    <property type="entry name" value="WD40_PAC1"/>
</dbReference>
<dbReference type="PRINTS" id="PR00320">
    <property type="entry name" value="GPROTEINBRPT"/>
</dbReference>
<comment type="function">
    <text evidence="1">Component of the SCF(sconB) E3 ubiquitin ligase complex involved in the regulation of sulfur metabolite repression, probably by mediating the inactivation or degradation of the metR transcription factor.</text>
</comment>
<evidence type="ECO:0000259" key="11">
    <source>
        <dbReference type="PROSITE" id="PS50181"/>
    </source>
</evidence>
<feature type="domain" description="F-box" evidence="11">
    <location>
        <begin position="280"/>
        <end position="326"/>
    </location>
</feature>
<feature type="repeat" description="WD" evidence="9">
    <location>
        <begin position="503"/>
        <end position="542"/>
    </location>
</feature>
<keyword evidence="5 9" id="KW-0853">WD repeat</keyword>
<evidence type="ECO:0000256" key="7">
    <source>
        <dbReference type="ARBA" id="ARBA00030034"/>
    </source>
</evidence>
<feature type="repeat" description="WD" evidence="9">
    <location>
        <begin position="625"/>
        <end position="666"/>
    </location>
</feature>
<evidence type="ECO:0000256" key="4">
    <source>
        <dbReference type="ARBA" id="ARBA00015819"/>
    </source>
</evidence>
<dbReference type="PROSITE" id="PS50082">
    <property type="entry name" value="WD_REPEATS_2"/>
    <property type="match status" value="5"/>
</dbReference>
<dbReference type="InterPro" id="IPR036322">
    <property type="entry name" value="WD40_repeat_dom_sf"/>
</dbReference>
<comment type="subunit">
    <text evidence="3">Component of the SCF(sconB) E3 ubiquitin ligase complex.</text>
</comment>
<dbReference type="PANTHER" id="PTHR22847:SF745">
    <property type="entry name" value="F-BOX_WD REPEAT-CONTAINING PROTEIN 7"/>
    <property type="match status" value="1"/>
</dbReference>
<feature type="compositionally biased region" description="Polar residues" evidence="10">
    <location>
        <begin position="16"/>
        <end position="33"/>
    </location>
</feature>
<dbReference type="PROSITE" id="PS00678">
    <property type="entry name" value="WD_REPEATS_1"/>
    <property type="match status" value="3"/>
</dbReference>
<evidence type="ECO:0000256" key="1">
    <source>
        <dbReference type="ARBA" id="ARBA00002730"/>
    </source>
</evidence>
<dbReference type="AlphaFoldDB" id="A0AAN7SY98"/>
<dbReference type="Gene3D" id="2.130.10.10">
    <property type="entry name" value="YVTN repeat-like/Quinoprotein amine dehydrogenase"/>
    <property type="match status" value="2"/>
</dbReference>
<feature type="compositionally biased region" description="Low complexity" evidence="10">
    <location>
        <begin position="106"/>
        <end position="116"/>
    </location>
</feature>
<dbReference type="InterPro" id="IPR015943">
    <property type="entry name" value="WD40/YVTN_repeat-like_dom_sf"/>
</dbReference>
<sequence>MQQDASASLAPDRRTSLQPWNRPMTSGSPYSTTYVATTNDATLPRNRMTYHALSTYHNNEWDSTRPLEVAGTSFANEEAVYADPFSAPSDTPTYRRHARRPSLAESIRSSISSVRSLGRRMSTSMRGKGRVASEDKPEGHDVGQSTREQEHVLERPETMSSASRPLSNMIDHLRPRRRPSMPIFKSASLQSAPTKQPQRPEYHRATTINNRPECPPGGAGARASAAAQNEALYMARATPLPPYRPRSFEHDEFRDSESGIGIVLDTLDRSDSRTQHLVRQDPADILATELIDHMLSFLDASTLVQLELVSRRWRELCQSQSVWRQVFYRKYAPSRPSRVLQGQNTAGLGKNVAGQDYRKLYSVRTLIDKRWANGEAAAIYLNGHKDSVYCIQFDEDKIITGSRDNTIRIWDARTYQCIKKISPPNNQRERNPVLRPAVEPSGVIPFFKMDASSQEPKSIPANLWHHASVLCLQFDHEFLVTGSSDFTAIVWDIENNYKPRFQLVGHKAGVLDVCLDSRRIVTCSKDTTIKIWDRRTGTLVKTLTGHRGPVNAVQIRGNLLASASGDGMAKLWRLDTGMCIKEFHSRERGLACVEFSEDGRTIFAGGNDQVIFEFDTTNGNIKRELAGHEELVRSLHLDTANVRLISGSYDHSIKIWDAKSGVNQQDGGLKMNLEGWTSSWMLAAKSNYRKIACASQDGRVVIVDFGFGINGVELVEA</sequence>
<organism evidence="12 13">
    <name type="scientific">Lithohypha guttulata</name>
    <dbReference type="NCBI Taxonomy" id="1690604"/>
    <lineage>
        <taxon>Eukaryota</taxon>
        <taxon>Fungi</taxon>
        <taxon>Dikarya</taxon>
        <taxon>Ascomycota</taxon>
        <taxon>Pezizomycotina</taxon>
        <taxon>Eurotiomycetes</taxon>
        <taxon>Chaetothyriomycetidae</taxon>
        <taxon>Chaetothyriales</taxon>
        <taxon>Trichomeriaceae</taxon>
        <taxon>Lithohypha</taxon>
    </lineage>
</organism>
<name>A0AAN7SY98_9EURO</name>
<dbReference type="Pfam" id="PF00400">
    <property type="entry name" value="WD40"/>
    <property type="match status" value="6"/>
</dbReference>
<dbReference type="PANTHER" id="PTHR22847">
    <property type="entry name" value="WD40 REPEAT PROTEIN"/>
    <property type="match status" value="1"/>
</dbReference>
<dbReference type="InterPro" id="IPR036047">
    <property type="entry name" value="F-box-like_dom_sf"/>
</dbReference>
<gene>
    <name evidence="12" type="ORF">LTR05_005759</name>
</gene>
<evidence type="ECO:0000256" key="8">
    <source>
        <dbReference type="ARBA" id="ARBA00032113"/>
    </source>
</evidence>
<reference evidence="12 13" key="1">
    <citation type="submission" date="2023-08" db="EMBL/GenBank/DDBJ databases">
        <title>Black Yeasts Isolated from many extreme environments.</title>
        <authorList>
            <person name="Coleine C."/>
            <person name="Stajich J.E."/>
            <person name="Selbmann L."/>
        </authorList>
    </citation>
    <scope>NUCLEOTIDE SEQUENCE [LARGE SCALE GENOMIC DNA]</scope>
    <source>
        <strain evidence="12 13">CCFEE 5910</strain>
    </source>
</reference>
<dbReference type="InterPro" id="IPR001680">
    <property type="entry name" value="WD40_rpt"/>
</dbReference>
<evidence type="ECO:0000256" key="3">
    <source>
        <dbReference type="ARBA" id="ARBA00011725"/>
    </source>
</evidence>
<feature type="repeat" description="WD" evidence="9">
    <location>
        <begin position="465"/>
        <end position="501"/>
    </location>
</feature>
<dbReference type="SMART" id="SM00320">
    <property type="entry name" value="WD40"/>
    <property type="match status" value="7"/>
</dbReference>
<accession>A0AAN7SY98</accession>
<evidence type="ECO:0000256" key="10">
    <source>
        <dbReference type="SAM" id="MobiDB-lite"/>
    </source>
</evidence>
<comment type="similarity">
    <text evidence="2">Belongs to the WD repeat MET30/SCONB/SCON-2 family.</text>
</comment>
<comment type="caution">
    <text evidence="12">The sequence shown here is derived from an EMBL/GenBank/DDBJ whole genome shotgun (WGS) entry which is preliminary data.</text>
</comment>
<dbReference type="Pfam" id="PF12937">
    <property type="entry name" value="F-box-like"/>
    <property type="match status" value="1"/>
</dbReference>
<dbReference type="SUPFAM" id="SSF81383">
    <property type="entry name" value="F-box domain"/>
    <property type="match status" value="1"/>
</dbReference>
<dbReference type="CDD" id="cd00200">
    <property type="entry name" value="WD40"/>
    <property type="match status" value="1"/>
</dbReference>
<feature type="compositionally biased region" description="Basic and acidic residues" evidence="10">
    <location>
        <begin position="131"/>
        <end position="157"/>
    </location>
</feature>
<feature type="region of interest" description="Disordered" evidence="10">
    <location>
        <begin position="1"/>
        <end position="33"/>
    </location>
</feature>
<evidence type="ECO:0000256" key="5">
    <source>
        <dbReference type="ARBA" id="ARBA00022574"/>
    </source>
</evidence>
<evidence type="ECO:0000256" key="9">
    <source>
        <dbReference type="PROSITE-ProRule" id="PRU00221"/>
    </source>
</evidence>
<protein>
    <recommendedName>
        <fullName evidence="4">Probable E3 ubiquitin ligase complex SCF subunit sconB</fullName>
    </recommendedName>
    <alternativeName>
        <fullName evidence="8">Sulfur controller B</fullName>
    </alternativeName>
    <alternativeName>
        <fullName evidence="7">Sulfur metabolite repression control protein B</fullName>
    </alternativeName>
</protein>
<keyword evidence="6" id="KW-0677">Repeat</keyword>
<proteinExistence type="inferred from homology"/>
<dbReference type="Gene3D" id="1.20.1280.50">
    <property type="match status" value="1"/>
</dbReference>
<evidence type="ECO:0000256" key="2">
    <source>
        <dbReference type="ARBA" id="ARBA00007968"/>
    </source>
</evidence>
<evidence type="ECO:0000313" key="12">
    <source>
        <dbReference type="EMBL" id="KAK5084681.1"/>
    </source>
</evidence>
<feature type="repeat" description="WD" evidence="9">
    <location>
        <begin position="381"/>
        <end position="420"/>
    </location>
</feature>
<dbReference type="SUPFAM" id="SSF50978">
    <property type="entry name" value="WD40 repeat-like"/>
    <property type="match status" value="1"/>
</dbReference>
<keyword evidence="13" id="KW-1185">Reference proteome</keyword>
<evidence type="ECO:0000313" key="13">
    <source>
        <dbReference type="Proteomes" id="UP001309876"/>
    </source>
</evidence>